<reference evidence="1" key="1">
    <citation type="submission" date="2021-01" db="EMBL/GenBank/DDBJ databases">
        <title>Genomic Encyclopedia of Type Strains, Phase IV (KMG-IV): sequencing the most valuable type-strain genomes for metagenomic binning, comparative biology and taxonomic classification.</title>
        <authorList>
            <person name="Goeker M."/>
        </authorList>
    </citation>
    <scope>NUCLEOTIDE SEQUENCE</scope>
    <source>
        <strain evidence="1">DSM 21943</strain>
    </source>
</reference>
<evidence type="ECO:0000313" key="2">
    <source>
        <dbReference type="Proteomes" id="UP001179280"/>
    </source>
</evidence>
<proteinExistence type="predicted"/>
<dbReference type="EMBL" id="JAFBCV010000006">
    <property type="protein sequence ID" value="MBM7838968.1"/>
    <property type="molecule type" value="Genomic_DNA"/>
</dbReference>
<gene>
    <name evidence="1" type="ORF">JOC54_002238</name>
</gene>
<organism evidence="1 2">
    <name type="scientific">Shouchella xiaoxiensis</name>
    <dbReference type="NCBI Taxonomy" id="766895"/>
    <lineage>
        <taxon>Bacteria</taxon>
        <taxon>Bacillati</taxon>
        <taxon>Bacillota</taxon>
        <taxon>Bacilli</taxon>
        <taxon>Bacillales</taxon>
        <taxon>Bacillaceae</taxon>
        <taxon>Shouchella</taxon>
    </lineage>
</organism>
<dbReference type="InterPro" id="IPR025930">
    <property type="entry name" value="NETI"/>
</dbReference>
<accession>A0ABS2STV9</accession>
<protein>
    <recommendedName>
        <fullName evidence="3">NETI motif-containing protein</fullName>
    </recommendedName>
</protein>
<keyword evidence="2" id="KW-1185">Reference proteome</keyword>
<evidence type="ECO:0000313" key="1">
    <source>
        <dbReference type="EMBL" id="MBM7838968.1"/>
    </source>
</evidence>
<evidence type="ECO:0008006" key="3">
    <source>
        <dbReference type="Google" id="ProtNLM"/>
    </source>
</evidence>
<name>A0ABS2STV9_9BACI</name>
<dbReference type="RefSeq" id="WP_204466332.1">
    <property type="nucleotide sequence ID" value="NZ_JAFBCV010000006.1"/>
</dbReference>
<dbReference type="Pfam" id="PF14044">
    <property type="entry name" value="NETI"/>
    <property type="match status" value="1"/>
</dbReference>
<dbReference type="Proteomes" id="UP001179280">
    <property type="component" value="Unassembled WGS sequence"/>
</dbReference>
<comment type="caution">
    <text evidence="1">The sequence shown here is derived from an EMBL/GenBank/DDBJ whole genome shotgun (WGS) entry which is preliminary data.</text>
</comment>
<sequence length="68" mass="7942">MKQKKQLFEVGANESIGDCLLRMDQAGYQPVRRMEKPVFKKEGKQEPEWIKQQIVFEGKLKDSESEKA</sequence>